<evidence type="ECO:0000256" key="3">
    <source>
        <dbReference type="ARBA" id="ARBA00022528"/>
    </source>
</evidence>
<accession>A0A381RPC4</accession>
<keyword evidence="3" id="KW-0150">Chloroplast</keyword>
<evidence type="ECO:0000256" key="1">
    <source>
        <dbReference type="ARBA" id="ARBA00004141"/>
    </source>
</evidence>
<sequence length="172" mass="18970">VAVPTLVAGLSLSRLTPLPRDFSGLSLGEPLLFQFTSWLIFGTVPEGYSVNLHPMAFAAWFGLLATALNLFPIGQLDGGHLTYAVFGKRSTLITLSTLCITVLLTFWSRSWVVWTVLLTVMLITFGPRHPPTLDEDLPLDQKRIAVAFVAFLILILCFTPTPLEPLDLVEYP</sequence>
<dbReference type="EMBL" id="UINC01002091">
    <property type="protein sequence ID" value="SUZ92808.1"/>
    <property type="molecule type" value="Genomic_DNA"/>
</dbReference>
<dbReference type="InterPro" id="IPR008915">
    <property type="entry name" value="Peptidase_M50"/>
</dbReference>
<dbReference type="GO" id="GO:0006508">
    <property type="term" value="P:proteolysis"/>
    <property type="evidence" value="ECO:0007669"/>
    <property type="project" value="UniProtKB-KW"/>
</dbReference>
<evidence type="ECO:0000256" key="11">
    <source>
        <dbReference type="SAM" id="Phobius"/>
    </source>
</evidence>
<feature type="domain" description="Peptidase M50" evidence="12">
    <location>
        <begin position="52"/>
        <end position="90"/>
    </location>
</feature>
<dbReference type="PANTHER" id="PTHR31412">
    <property type="entry name" value="ZINC METALLOPROTEASE EGY1"/>
    <property type="match status" value="1"/>
</dbReference>
<keyword evidence="7" id="KW-0378">Hydrolase</keyword>
<dbReference type="GO" id="GO:0016020">
    <property type="term" value="C:membrane"/>
    <property type="evidence" value="ECO:0007669"/>
    <property type="project" value="UniProtKB-SubCell"/>
</dbReference>
<proteinExistence type="predicted"/>
<dbReference type="Pfam" id="PF02163">
    <property type="entry name" value="Peptidase_M50"/>
    <property type="match status" value="1"/>
</dbReference>
<evidence type="ECO:0000256" key="5">
    <source>
        <dbReference type="ARBA" id="ARBA00022670"/>
    </source>
</evidence>
<dbReference type="GO" id="GO:0008233">
    <property type="term" value="F:peptidase activity"/>
    <property type="evidence" value="ECO:0007669"/>
    <property type="project" value="UniProtKB-KW"/>
</dbReference>
<evidence type="ECO:0000256" key="4">
    <source>
        <dbReference type="ARBA" id="ARBA00022640"/>
    </source>
</evidence>
<comment type="subcellular location">
    <subcellularLocation>
        <location evidence="1">Membrane</location>
        <topology evidence="1">Multi-pass membrane protein</topology>
    </subcellularLocation>
    <subcellularLocation>
        <location evidence="2">Plastid</location>
        <location evidence="2">Chloroplast</location>
    </subcellularLocation>
</comment>
<keyword evidence="10 11" id="KW-0472">Membrane</keyword>
<feature type="transmembrane region" description="Helical" evidence="11">
    <location>
        <begin position="56"/>
        <end position="73"/>
    </location>
</feature>
<name>A0A381RPC4_9ZZZZ</name>
<dbReference type="InterPro" id="IPR044838">
    <property type="entry name" value="EGY1-like"/>
</dbReference>
<keyword evidence="5" id="KW-0645">Protease</keyword>
<dbReference type="GO" id="GO:0009507">
    <property type="term" value="C:chloroplast"/>
    <property type="evidence" value="ECO:0007669"/>
    <property type="project" value="UniProtKB-SubCell"/>
</dbReference>
<feature type="non-terminal residue" evidence="13">
    <location>
        <position position="1"/>
    </location>
</feature>
<evidence type="ECO:0000256" key="10">
    <source>
        <dbReference type="ARBA" id="ARBA00023136"/>
    </source>
</evidence>
<dbReference type="AlphaFoldDB" id="A0A381RPC4"/>
<keyword evidence="4" id="KW-0934">Plastid</keyword>
<evidence type="ECO:0000256" key="2">
    <source>
        <dbReference type="ARBA" id="ARBA00004229"/>
    </source>
</evidence>
<feature type="transmembrane region" description="Helical" evidence="11">
    <location>
        <begin position="22"/>
        <end position="44"/>
    </location>
</feature>
<feature type="transmembrane region" description="Helical" evidence="11">
    <location>
        <begin position="144"/>
        <end position="163"/>
    </location>
</feature>
<reference evidence="13" key="1">
    <citation type="submission" date="2018-05" db="EMBL/GenBank/DDBJ databases">
        <authorList>
            <person name="Lanie J.A."/>
            <person name="Ng W.-L."/>
            <person name="Kazmierczak K.M."/>
            <person name="Andrzejewski T.M."/>
            <person name="Davidsen T.M."/>
            <person name="Wayne K.J."/>
            <person name="Tettelin H."/>
            <person name="Glass J.I."/>
            <person name="Rusch D."/>
            <person name="Podicherti R."/>
            <person name="Tsui H.-C.T."/>
            <person name="Winkler M.E."/>
        </authorList>
    </citation>
    <scope>NUCLEOTIDE SEQUENCE</scope>
</reference>
<organism evidence="13">
    <name type="scientific">marine metagenome</name>
    <dbReference type="NCBI Taxonomy" id="408172"/>
    <lineage>
        <taxon>unclassified sequences</taxon>
        <taxon>metagenomes</taxon>
        <taxon>ecological metagenomes</taxon>
    </lineage>
</organism>
<evidence type="ECO:0000313" key="13">
    <source>
        <dbReference type="EMBL" id="SUZ92808.1"/>
    </source>
</evidence>
<evidence type="ECO:0000256" key="8">
    <source>
        <dbReference type="ARBA" id="ARBA00022946"/>
    </source>
</evidence>
<feature type="transmembrane region" description="Helical" evidence="11">
    <location>
        <begin position="93"/>
        <end position="123"/>
    </location>
</feature>
<gene>
    <name evidence="13" type="ORF">METZ01_LOCUS45662</name>
</gene>
<protein>
    <recommendedName>
        <fullName evidence="12">Peptidase M50 domain-containing protein</fullName>
    </recommendedName>
</protein>
<keyword evidence="6 11" id="KW-0812">Transmembrane</keyword>
<evidence type="ECO:0000256" key="7">
    <source>
        <dbReference type="ARBA" id="ARBA00022801"/>
    </source>
</evidence>
<keyword evidence="8" id="KW-0809">Transit peptide</keyword>
<evidence type="ECO:0000259" key="12">
    <source>
        <dbReference type="Pfam" id="PF02163"/>
    </source>
</evidence>
<evidence type="ECO:0000256" key="9">
    <source>
        <dbReference type="ARBA" id="ARBA00022989"/>
    </source>
</evidence>
<dbReference type="PANTHER" id="PTHR31412:SF0">
    <property type="entry name" value="ZINC METALLOPROTEASE EGY1, CHLOROPLASTIC-RELATED"/>
    <property type="match status" value="1"/>
</dbReference>
<evidence type="ECO:0000256" key="6">
    <source>
        <dbReference type="ARBA" id="ARBA00022692"/>
    </source>
</evidence>
<keyword evidence="9 11" id="KW-1133">Transmembrane helix</keyword>